<accession>A0AAP0BYF3</accession>
<feature type="region of interest" description="Disordered" evidence="8">
    <location>
        <begin position="385"/>
        <end position="446"/>
    </location>
</feature>
<reference evidence="11 12" key="1">
    <citation type="journal article" date="2022" name="Nat. Plants">
        <title>Genomes of leafy and leafless Platanthera orchids illuminate the evolution of mycoheterotrophy.</title>
        <authorList>
            <person name="Li M.H."/>
            <person name="Liu K.W."/>
            <person name="Li Z."/>
            <person name="Lu H.C."/>
            <person name="Ye Q.L."/>
            <person name="Zhang D."/>
            <person name="Wang J.Y."/>
            <person name="Li Y.F."/>
            <person name="Zhong Z.M."/>
            <person name="Liu X."/>
            <person name="Yu X."/>
            <person name="Liu D.K."/>
            <person name="Tu X.D."/>
            <person name="Liu B."/>
            <person name="Hao Y."/>
            <person name="Liao X.Y."/>
            <person name="Jiang Y.T."/>
            <person name="Sun W.H."/>
            <person name="Chen J."/>
            <person name="Chen Y.Q."/>
            <person name="Ai Y."/>
            <person name="Zhai J.W."/>
            <person name="Wu S.S."/>
            <person name="Zhou Z."/>
            <person name="Hsiao Y.Y."/>
            <person name="Wu W.L."/>
            <person name="Chen Y.Y."/>
            <person name="Lin Y.F."/>
            <person name="Hsu J.L."/>
            <person name="Li C.Y."/>
            <person name="Wang Z.W."/>
            <person name="Zhao X."/>
            <person name="Zhong W.Y."/>
            <person name="Ma X.K."/>
            <person name="Ma L."/>
            <person name="Huang J."/>
            <person name="Chen G.Z."/>
            <person name="Huang M.Z."/>
            <person name="Huang L."/>
            <person name="Peng D.H."/>
            <person name="Luo Y.B."/>
            <person name="Zou S.Q."/>
            <person name="Chen S.P."/>
            <person name="Lan S."/>
            <person name="Tsai W.C."/>
            <person name="Van de Peer Y."/>
            <person name="Liu Z.J."/>
        </authorList>
    </citation>
    <scope>NUCLEOTIDE SEQUENCE [LARGE SCALE GENOMIC DNA]</scope>
    <source>
        <strain evidence="11">Lor287</strain>
    </source>
</reference>
<comment type="similarity">
    <text evidence="2">Belongs to the MCM10 family.</text>
</comment>
<comment type="caution">
    <text evidence="11">The sequence shown here is derived from an EMBL/GenBank/DDBJ whole genome shotgun (WGS) entry which is preliminary data.</text>
</comment>
<organism evidence="11 12">
    <name type="scientific">Platanthera zijinensis</name>
    <dbReference type="NCBI Taxonomy" id="2320716"/>
    <lineage>
        <taxon>Eukaryota</taxon>
        <taxon>Viridiplantae</taxon>
        <taxon>Streptophyta</taxon>
        <taxon>Embryophyta</taxon>
        <taxon>Tracheophyta</taxon>
        <taxon>Spermatophyta</taxon>
        <taxon>Magnoliopsida</taxon>
        <taxon>Liliopsida</taxon>
        <taxon>Asparagales</taxon>
        <taxon>Orchidaceae</taxon>
        <taxon>Orchidoideae</taxon>
        <taxon>Orchideae</taxon>
        <taxon>Orchidinae</taxon>
        <taxon>Platanthera</taxon>
    </lineage>
</organism>
<proteinExistence type="inferred from homology"/>
<keyword evidence="4" id="KW-0479">Metal-binding</keyword>
<dbReference type="FunFam" id="2.40.50.140:FF:000174">
    <property type="entry name" value="DNA replication licensing factor mcm10"/>
    <property type="match status" value="1"/>
</dbReference>
<dbReference type="PANTHER" id="PTHR13454">
    <property type="entry name" value="PROTEIN MCM10 HOMOLOG"/>
    <property type="match status" value="1"/>
</dbReference>
<dbReference type="GO" id="GO:0003697">
    <property type="term" value="F:single-stranded DNA binding"/>
    <property type="evidence" value="ECO:0007669"/>
    <property type="project" value="InterPro"/>
</dbReference>
<evidence type="ECO:0000256" key="3">
    <source>
        <dbReference type="ARBA" id="ARBA00022705"/>
    </source>
</evidence>
<dbReference type="Pfam" id="PF09329">
    <property type="entry name" value="zf-primase"/>
    <property type="match status" value="1"/>
</dbReference>
<dbReference type="GO" id="GO:0008270">
    <property type="term" value="F:zinc ion binding"/>
    <property type="evidence" value="ECO:0007669"/>
    <property type="project" value="UniProtKB-KW"/>
</dbReference>
<dbReference type="InterPro" id="IPR040184">
    <property type="entry name" value="Mcm10"/>
</dbReference>
<dbReference type="Gene3D" id="2.40.50.140">
    <property type="entry name" value="Nucleic acid-binding proteins"/>
    <property type="match status" value="1"/>
</dbReference>
<evidence type="ECO:0000259" key="10">
    <source>
        <dbReference type="Pfam" id="PF22379"/>
    </source>
</evidence>
<keyword evidence="12" id="KW-1185">Reference proteome</keyword>
<dbReference type="AlphaFoldDB" id="A0AAP0BYF3"/>
<feature type="region of interest" description="Disordered" evidence="8">
    <location>
        <begin position="16"/>
        <end position="48"/>
    </location>
</feature>
<dbReference type="InterPro" id="IPR055065">
    <property type="entry name" value="OB_MCM10"/>
</dbReference>
<comment type="subcellular location">
    <subcellularLocation>
        <location evidence="1">Nucleus</location>
    </subcellularLocation>
</comment>
<evidence type="ECO:0000259" key="9">
    <source>
        <dbReference type="Pfam" id="PF09329"/>
    </source>
</evidence>
<dbReference type="InterPro" id="IPR015408">
    <property type="entry name" value="Znf_Mcm10/DnaG"/>
</dbReference>
<evidence type="ECO:0000256" key="2">
    <source>
        <dbReference type="ARBA" id="ARBA00009679"/>
    </source>
</evidence>
<dbReference type="InterPro" id="IPR012340">
    <property type="entry name" value="NA-bd_OB-fold"/>
</dbReference>
<evidence type="ECO:0000313" key="11">
    <source>
        <dbReference type="EMBL" id="KAK8952499.1"/>
    </source>
</evidence>
<dbReference type="Proteomes" id="UP001418222">
    <property type="component" value="Unassembled WGS sequence"/>
</dbReference>
<dbReference type="Pfam" id="PF22379">
    <property type="entry name" value="OB_MCM10"/>
    <property type="match status" value="1"/>
</dbReference>
<dbReference type="GO" id="GO:0043596">
    <property type="term" value="C:nuclear replication fork"/>
    <property type="evidence" value="ECO:0007669"/>
    <property type="project" value="TreeGrafter"/>
</dbReference>
<keyword evidence="6" id="KW-0862">Zinc</keyword>
<evidence type="ECO:0000313" key="12">
    <source>
        <dbReference type="Proteomes" id="UP001418222"/>
    </source>
</evidence>
<feature type="domain" description="Zinc finger Mcm10/DnaG-type" evidence="9">
    <location>
        <begin position="219"/>
        <end position="263"/>
    </location>
</feature>
<evidence type="ECO:0000256" key="5">
    <source>
        <dbReference type="ARBA" id="ARBA00022771"/>
    </source>
</evidence>
<evidence type="ECO:0000256" key="6">
    <source>
        <dbReference type="ARBA" id="ARBA00022833"/>
    </source>
</evidence>
<keyword evidence="5" id="KW-0863">Zinc-finger</keyword>
<sequence>MPPASEDLDLLLSLAGDTVPETPPGSPSSIASHFHGYVSDDGSPKRPRISDMSAFREVVKDYLESGPIAPSKLHSKTKIQKKAGEVETERFSGLRIRNQLVSSVELSNHFSDVRFVRMPSIRNLLSGDTLSGSWATVGVLIEKMGAKVSSTGKNYGIWKMSCLDETDISVFLFGNAYKTNYSEKVGSVFALFNLNLKKDGAGKGFSLSSHSIGQILNIGTSAGFGFCNSKRKDGVACTMVINKNKVSYCKYHSSKTTQTYTTSRAELKGGNIRMAFRPQPEGVYVIDPQKGLSNRKKSVHQVKIMSVDGLKKVLSSADRVTTNIHSQGIRFLSKLAATTELKVGNKQSLKPNEVKTSAGKRAAVPSKLPSNSAFGAEAKRKKGCEVPSKLPSNPAFGAEAKRKKGCEVPSKLPSNPAFEAESKRKMGCEPSGNMIELDIISSDEDN</sequence>
<dbReference type="GO" id="GO:0006270">
    <property type="term" value="P:DNA replication initiation"/>
    <property type="evidence" value="ECO:0007669"/>
    <property type="project" value="InterPro"/>
</dbReference>
<dbReference type="PANTHER" id="PTHR13454:SF11">
    <property type="entry name" value="PROTEIN MCM10 HOMOLOG"/>
    <property type="match status" value="1"/>
</dbReference>
<feature type="domain" description="MCM10 OB-fold" evidence="10">
    <location>
        <begin position="90"/>
        <end position="216"/>
    </location>
</feature>
<dbReference type="EMBL" id="JBBWWQ010000003">
    <property type="protein sequence ID" value="KAK8952499.1"/>
    <property type="molecule type" value="Genomic_DNA"/>
</dbReference>
<evidence type="ECO:0000256" key="7">
    <source>
        <dbReference type="ARBA" id="ARBA00023242"/>
    </source>
</evidence>
<evidence type="ECO:0000256" key="1">
    <source>
        <dbReference type="ARBA" id="ARBA00004123"/>
    </source>
</evidence>
<dbReference type="GO" id="GO:0003688">
    <property type="term" value="F:DNA replication origin binding"/>
    <property type="evidence" value="ECO:0007669"/>
    <property type="project" value="TreeGrafter"/>
</dbReference>
<keyword evidence="3" id="KW-0235">DNA replication</keyword>
<evidence type="ECO:0000256" key="4">
    <source>
        <dbReference type="ARBA" id="ARBA00022723"/>
    </source>
</evidence>
<evidence type="ECO:0008006" key="13">
    <source>
        <dbReference type="Google" id="ProtNLM"/>
    </source>
</evidence>
<keyword evidence="7" id="KW-0539">Nucleus</keyword>
<protein>
    <recommendedName>
        <fullName evidence="13">Zinc finger Mcm10/DnaG-type domain-containing protein</fullName>
    </recommendedName>
</protein>
<gene>
    <name evidence="11" type="ORF">KSP39_PZI004390</name>
</gene>
<name>A0AAP0BYF3_9ASPA</name>
<evidence type="ECO:0000256" key="8">
    <source>
        <dbReference type="SAM" id="MobiDB-lite"/>
    </source>
</evidence>